<evidence type="ECO:0000313" key="3">
    <source>
        <dbReference type="Proteomes" id="UP000419138"/>
    </source>
</evidence>
<name>A0A646KBS8_STRJU</name>
<evidence type="ECO:0000313" key="2">
    <source>
        <dbReference type="EMBL" id="MQS99701.1"/>
    </source>
</evidence>
<protein>
    <submittedName>
        <fullName evidence="2">Uncharacterized protein</fullName>
    </submittedName>
</protein>
<dbReference type="AlphaFoldDB" id="A0A646KBS8"/>
<sequence length="94" mass="10652">MSRHRRSWAEAAARSELARVVGFVGRAYAPQVLADRVARRLEEQMRLAGPIKDPVGWPSWPQRQRCGDVRCADRSRTPPRTSAVRRPRGGCTRT</sequence>
<organism evidence="2 3">
    <name type="scientific">Streptomyces jumonjinensis</name>
    <dbReference type="NCBI Taxonomy" id="1945"/>
    <lineage>
        <taxon>Bacteria</taxon>
        <taxon>Bacillati</taxon>
        <taxon>Actinomycetota</taxon>
        <taxon>Actinomycetes</taxon>
        <taxon>Kitasatosporales</taxon>
        <taxon>Streptomycetaceae</taxon>
        <taxon>Streptomyces</taxon>
    </lineage>
</organism>
<accession>A0A646KBS8</accession>
<dbReference type="Proteomes" id="UP000419138">
    <property type="component" value="Unassembled WGS sequence"/>
</dbReference>
<gene>
    <name evidence="2" type="ORF">FF041_05590</name>
</gene>
<reference evidence="2 3" key="1">
    <citation type="submission" date="2019-05" db="EMBL/GenBank/DDBJ databases">
        <title>Comparative genomics and metabolomics analyses of clavulanic acid producing Streptomyces species provides insight into specialized metabolism and evolution of beta-lactam biosynthetic gene clusters.</title>
        <authorList>
            <person name="Moore M.A."/>
            <person name="Cruz-Morales P."/>
            <person name="Barona Gomez F."/>
            <person name="Kapil T."/>
        </authorList>
    </citation>
    <scope>NUCLEOTIDE SEQUENCE [LARGE SCALE GENOMIC DNA]</scope>
    <source>
        <strain evidence="2 3">NRRL 5741</strain>
    </source>
</reference>
<proteinExistence type="predicted"/>
<dbReference type="EMBL" id="VCLA01000040">
    <property type="protein sequence ID" value="MQS99701.1"/>
    <property type="molecule type" value="Genomic_DNA"/>
</dbReference>
<comment type="caution">
    <text evidence="2">The sequence shown here is derived from an EMBL/GenBank/DDBJ whole genome shotgun (WGS) entry which is preliminary data.</text>
</comment>
<feature type="region of interest" description="Disordered" evidence="1">
    <location>
        <begin position="68"/>
        <end position="94"/>
    </location>
</feature>
<keyword evidence="3" id="KW-1185">Reference proteome</keyword>
<evidence type="ECO:0000256" key="1">
    <source>
        <dbReference type="SAM" id="MobiDB-lite"/>
    </source>
</evidence>